<comment type="pathway">
    <text evidence="8 9">Carbohydrate biosynthesis; gluconeogenesis.</text>
</comment>
<protein>
    <recommendedName>
        <fullName evidence="8 9">Triosephosphate isomerase</fullName>
        <shortName evidence="8">TIM</shortName>
        <shortName evidence="8">TPI</shortName>
        <ecNumber evidence="8 9">5.3.1.1</ecNumber>
    </recommendedName>
    <alternativeName>
        <fullName evidence="8">Triose-phosphate isomerase</fullName>
    </alternativeName>
</protein>
<feature type="active site" description="Electrophile" evidence="8">
    <location>
        <position position="96"/>
    </location>
</feature>
<evidence type="ECO:0000256" key="2">
    <source>
        <dbReference type="ARBA" id="ARBA00004939"/>
    </source>
</evidence>
<feature type="binding site" evidence="8">
    <location>
        <position position="213"/>
    </location>
    <ligand>
        <name>substrate</name>
    </ligand>
</feature>
<dbReference type="Pfam" id="PF00121">
    <property type="entry name" value="TIM"/>
    <property type="match status" value="1"/>
</dbReference>
<dbReference type="NCBIfam" id="TIGR00419">
    <property type="entry name" value="tim"/>
    <property type="match status" value="1"/>
</dbReference>
<dbReference type="PROSITE" id="PS51440">
    <property type="entry name" value="TIM_2"/>
    <property type="match status" value="1"/>
</dbReference>
<dbReference type="FunFam" id="3.20.20.70:FF:000016">
    <property type="entry name" value="Triosephosphate isomerase"/>
    <property type="match status" value="1"/>
</dbReference>
<accession>A0AAU6W508</accession>
<dbReference type="GO" id="GO:0019563">
    <property type="term" value="P:glycerol catabolic process"/>
    <property type="evidence" value="ECO:0007669"/>
    <property type="project" value="TreeGrafter"/>
</dbReference>
<evidence type="ECO:0000256" key="6">
    <source>
        <dbReference type="ARBA" id="ARBA00023152"/>
    </source>
</evidence>
<evidence type="ECO:0000256" key="5">
    <source>
        <dbReference type="ARBA" id="ARBA00022490"/>
    </source>
</evidence>
<dbReference type="Gene3D" id="3.20.20.70">
    <property type="entry name" value="Aldolase class I"/>
    <property type="match status" value="1"/>
</dbReference>
<dbReference type="InterPro" id="IPR020861">
    <property type="entry name" value="Triosephosphate_isomerase_AS"/>
</dbReference>
<feature type="active site" description="Proton acceptor" evidence="8">
    <location>
        <position position="168"/>
    </location>
</feature>
<evidence type="ECO:0000256" key="8">
    <source>
        <dbReference type="HAMAP-Rule" id="MF_00147"/>
    </source>
</evidence>
<keyword evidence="7 8" id="KW-0413">Isomerase</keyword>
<proteinExistence type="inferred from homology"/>
<gene>
    <name evidence="8 10" type="primary">tpiA</name>
    <name evidence="10" type="ORF">RJT31_01545</name>
</gene>
<dbReference type="GO" id="GO:0004807">
    <property type="term" value="F:triose-phosphate isomerase activity"/>
    <property type="evidence" value="ECO:0007669"/>
    <property type="project" value="UniProtKB-UniRule"/>
</dbReference>
<dbReference type="SUPFAM" id="SSF51351">
    <property type="entry name" value="Triosephosphate isomerase (TIM)"/>
    <property type="match status" value="1"/>
</dbReference>
<dbReference type="EC" id="5.3.1.1" evidence="8 9"/>
<dbReference type="CDD" id="cd00311">
    <property type="entry name" value="TIM"/>
    <property type="match status" value="1"/>
</dbReference>
<keyword evidence="4 8" id="KW-0312">Gluconeogenesis</keyword>
<dbReference type="PROSITE" id="PS00171">
    <property type="entry name" value="TIM_1"/>
    <property type="match status" value="1"/>
</dbReference>
<comment type="pathway">
    <text evidence="1 8 9">Carbohydrate degradation; glycolysis; D-glyceraldehyde 3-phosphate from glycerone phosphate: step 1/1.</text>
</comment>
<evidence type="ECO:0000256" key="3">
    <source>
        <dbReference type="ARBA" id="ARBA00007422"/>
    </source>
</evidence>
<sequence>MKKKIIVANWKLNGNIQTISNFLEYVKLKISLYLKCNTVVIAPSTIYLERVYRDIKDINIFLGAQNVDVNKQGAFTGETSILMLKDIGVKYVIVGHSERRYFHGENNKLITQKFGLIKELNLIPILCIGESETEKKQNKTKEILRNQLNMILEKFGEKAFENTIIAYEPIWAIGTGVSADPIYVQLIHKFIKDYINECNIKNQQNIIIQYGGSVNSKNAKSFLEQPDIDGLLVGSASLIYEEFFNILEIANNISLK</sequence>
<evidence type="ECO:0000256" key="1">
    <source>
        <dbReference type="ARBA" id="ARBA00004680"/>
    </source>
</evidence>
<dbReference type="HAMAP" id="MF_00147_B">
    <property type="entry name" value="TIM_B"/>
    <property type="match status" value="1"/>
</dbReference>
<comment type="subunit">
    <text evidence="8 9">Homodimer.</text>
</comment>
<dbReference type="PANTHER" id="PTHR21139">
    <property type="entry name" value="TRIOSEPHOSPHATE ISOMERASE"/>
    <property type="match status" value="1"/>
</dbReference>
<dbReference type="GO" id="GO:0006094">
    <property type="term" value="P:gluconeogenesis"/>
    <property type="evidence" value="ECO:0007669"/>
    <property type="project" value="UniProtKB-UniRule"/>
</dbReference>
<dbReference type="RefSeq" id="WP_343153999.1">
    <property type="nucleotide sequence ID" value="NZ_CP135018.1"/>
</dbReference>
<comment type="subcellular location">
    <subcellularLocation>
        <location evidence="8 9">Cytoplasm</location>
    </subcellularLocation>
</comment>
<comment type="function">
    <text evidence="8">Involved in the gluconeogenesis. Catalyzes stereospecifically the conversion of dihydroxyacetone phosphate (DHAP) to D-glyceraldehyde-3-phosphate (G3P).</text>
</comment>
<reference evidence="10" key="1">
    <citation type="submission" date="2024-06" db="EMBL/GenBank/DDBJ databases">
        <title>Unveiling Genomic Reduction in Obligate Endosymbionts Buchnera of Aphids: Insights from Phylogenomic Comparative Analysis with Novel Genome Data and Co-obligate Endosymbionts.</title>
        <authorList>
            <person name="Lu C."/>
            <person name="Zou T."/>
            <person name="Liu Q."/>
            <person name="Huang X."/>
        </authorList>
    </citation>
    <scope>NUCLEOTIDE SEQUENCE</scope>
    <source>
        <strain evidence="10">Aphau13</strain>
    </source>
</reference>
<feature type="binding site" evidence="8">
    <location>
        <position position="174"/>
    </location>
    <ligand>
        <name>substrate</name>
    </ligand>
</feature>
<feature type="binding site" evidence="8">
    <location>
        <begin position="9"/>
        <end position="11"/>
    </location>
    <ligand>
        <name>substrate</name>
    </ligand>
</feature>
<comment type="pathway">
    <text evidence="2">Carbohydrate metabolism; erythritol degradation.</text>
</comment>
<dbReference type="InterPro" id="IPR035990">
    <property type="entry name" value="TIM_sf"/>
</dbReference>
<evidence type="ECO:0000256" key="4">
    <source>
        <dbReference type="ARBA" id="ARBA00022432"/>
    </source>
</evidence>
<comment type="catalytic activity">
    <reaction evidence="8 9">
        <text>D-glyceraldehyde 3-phosphate = dihydroxyacetone phosphate</text>
        <dbReference type="Rhea" id="RHEA:18585"/>
        <dbReference type="ChEBI" id="CHEBI:57642"/>
        <dbReference type="ChEBI" id="CHEBI:59776"/>
        <dbReference type="EC" id="5.3.1.1"/>
    </reaction>
</comment>
<evidence type="ECO:0000256" key="7">
    <source>
        <dbReference type="ARBA" id="ARBA00023235"/>
    </source>
</evidence>
<keyword evidence="5 8" id="KW-0963">Cytoplasm</keyword>
<dbReference type="GO" id="GO:0006096">
    <property type="term" value="P:glycolytic process"/>
    <property type="evidence" value="ECO:0007669"/>
    <property type="project" value="UniProtKB-UniRule"/>
</dbReference>
<organism evidence="10">
    <name type="scientific">Buchnera aphidicola</name>
    <name type="common">Aphis aurantii</name>
    <dbReference type="NCBI Taxonomy" id="1470492"/>
    <lineage>
        <taxon>Bacteria</taxon>
        <taxon>Pseudomonadati</taxon>
        <taxon>Pseudomonadota</taxon>
        <taxon>Gammaproteobacteria</taxon>
        <taxon>Enterobacterales</taxon>
        <taxon>Erwiniaceae</taxon>
        <taxon>Buchnera</taxon>
    </lineage>
</organism>
<dbReference type="InterPro" id="IPR000652">
    <property type="entry name" value="Triosephosphate_isomerase"/>
</dbReference>
<dbReference type="GO" id="GO:0005829">
    <property type="term" value="C:cytosol"/>
    <property type="evidence" value="ECO:0007669"/>
    <property type="project" value="TreeGrafter"/>
</dbReference>
<name>A0AAU6W508_9GAMM</name>
<evidence type="ECO:0000256" key="9">
    <source>
        <dbReference type="RuleBase" id="RU363013"/>
    </source>
</evidence>
<comment type="caution">
    <text evidence="8">Lacks conserved residue(s) required for the propagation of feature annotation.</text>
</comment>
<dbReference type="AlphaFoldDB" id="A0AAU6W508"/>
<dbReference type="EMBL" id="CP135018">
    <property type="protein sequence ID" value="XAJ80622.1"/>
    <property type="molecule type" value="Genomic_DNA"/>
</dbReference>
<dbReference type="PANTHER" id="PTHR21139:SF42">
    <property type="entry name" value="TRIOSEPHOSPHATE ISOMERASE"/>
    <property type="match status" value="1"/>
</dbReference>
<keyword evidence="6 8" id="KW-0324">Glycolysis</keyword>
<dbReference type="GO" id="GO:0046166">
    <property type="term" value="P:glyceraldehyde-3-phosphate biosynthetic process"/>
    <property type="evidence" value="ECO:0007669"/>
    <property type="project" value="TreeGrafter"/>
</dbReference>
<dbReference type="InterPro" id="IPR013785">
    <property type="entry name" value="Aldolase_TIM"/>
</dbReference>
<evidence type="ECO:0000313" key="10">
    <source>
        <dbReference type="EMBL" id="XAJ80622.1"/>
    </source>
</evidence>
<comment type="similarity">
    <text evidence="3 8 9">Belongs to the triosephosphate isomerase family.</text>
</comment>
<dbReference type="InterPro" id="IPR022896">
    <property type="entry name" value="TrioseP_Isoase_bac/euk"/>
</dbReference>